<protein>
    <submittedName>
        <fullName evidence="2">Uncharacterized protein</fullName>
    </submittedName>
</protein>
<name>A0A517DSF5_9FIRM</name>
<reference evidence="2 3" key="1">
    <citation type="submission" date="2019-02" db="EMBL/GenBank/DDBJ databases">
        <title>Closed genome of Sporomusa termitida DSM 4440.</title>
        <authorList>
            <person name="Poehlein A."/>
            <person name="Daniel R."/>
        </authorList>
    </citation>
    <scope>NUCLEOTIDE SEQUENCE [LARGE SCALE GENOMIC DNA]</scope>
    <source>
        <strain evidence="2 3">DSM 4440</strain>
    </source>
</reference>
<dbReference type="AlphaFoldDB" id="A0A517DSF5"/>
<feature type="region of interest" description="Disordered" evidence="1">
    <location>
        <begin position="81"/>
        <end position="101"/>
    </location>
</feature>
<dbReference type="EMBL" id="CP036259">
    <property type="protein sequence ID" value="QDR80216.1"/>
    <property type="molecule type" value="Genomic_DNA"/>
</dbReference>
<gene>
    <name evidence="2" type="ORF">SPTER_15350</name>
</gene>
<dbReference type="Proteomes" id="UP000320776">
    <property type="component" value="Chromosome"/>
</dbReference>
<keyword evidence="3" id="KW-1185">Reference proteome</keyword>
<evidence type="ECO:0000256" key="1">
    <source>
        <dbReference type="SAM" id="MobiDB-lite"/>
    </source>
</evidence>
<evidence type="ECO:0000313" key="2">
    <source>
        <dbReference type="EMBL" id="QDR80216.1"/>
    </source>
</evidence>
<dbReference type="OrthoDB" id="9906917at2"/>
<accession>A0A517DSF5</accession>
<organism evidence="2 3">
    <name type="scientific">Sporomusa termitida</name>
    <dbReference type="NCBI Taxonomy" id="2377"/>
    <lineage>
        <taxon>Bacteria</taxon>
        <taxon>Bacillati</taxon>
        <taxon>Bacillota</taxon>
        <taxon>Negativicutes</taxon>
        <taxon>Selenomonadales</taxon>
        <taxon>Sporomusaceae</taxon>
        <taxon>Sporomusa</taxon>
    </lineage>
</organism>
<sequence>MEYCSVPINWVKPVKEVIKDQELYFATQHGDVVTRKATAADIARIEAEIAAKGKRVKLDICGELELNRKPEIPDMPFEEITRKPRRLEPQYNPVEFGDKVG</sequence>
<proteinExistence type="predicted"/>
<evidence type="ECO:0000313" key="3">
    <source>
        <dbReference type="Proteomes" id="UP000320776"/>
    </source>
</evidence>
<dbReference type="KEGG" id="sted:SPTER_15350"/>
<dbReference type="RefSeq" id="WP_144349796.1">
    <property type="nucleotide sequence ID" value="NZ_CP036259.1"/>
</dbReference>